<dbReference type="EnsemblMetazoa" id="SMAR002340-RA">
    <property type="protein sequence ID" value="SMAR002340-PA"/>
    <property type="gene ID" value="SMAR002340"/>
</dbReference>
<dbReference type="HOGENOM" id="CLU_548982_0_0_1"/>
<organism evidence="5 6">
    <name type="scientific">Strigamia maritima</name>
    <name type="common">European centipede</name>
    <name type="synonym">Geophilus maritimus</name>
    <dbReference type="NCBI Taxonomy" id="126957"/>
    <lineage>
        <taxon>Eukaryota</taxon>
        <taxon>Metazoa</taxon>
        <taxon>Ecdysozoa</taxon>
        <taxon>Arthropoda</taxon>
        <taxon>Myriapoda</taxon>
        <taxon>Chilopoda</taxon>
        <taxon>Pleurostigmophora</taxon>
        <taxon>Geophilomorpha</taxon>
        <taxon>Linotaeniidae</taxon>
        <taxon>Strigamia</taxon>
    </lineage>
</organism>
<dbReference type="Pfam" id="PF02661">
    <property type="entry name" value="Fic"/>
    <property type="match status" value="1"/>
</dbReference>
<protein>
    <recommendedName>
        <fullName evidence="4">Fido domain-containing protein</fullName>
    </recommendedName>
</protein>
<dbReference type="InterPro" id="IPR003812">
    <property type="entry name" value="Fido"/>
</dbReference>
<reference evidence="6" key="1">
    <citation type="submission" date="2011-05" db="EMBL/GenBank/DDBJ databases">
        <authorList>
            <person name="Richards S.R."/>
            <person name="Qu J."/>
            <person name="Jiang H."/>
            <person name="Jhangiani S.N."/>
            <person name="Agravi P."/>
            <person name="Goodspeed R."/>
            <person name="Gross S."/>
            <person name="Mandapat C."/>
            <person name="Jackson L."/>
            <person name="Mathew T."/>
            <person name="Pu L."/>
            <person name="Thornton R."/>
            <person name="Saada N."/>
            <person name="Wilczek-Boney K.B."/>
            <person name="Lee S."/>
            <person name="Kovar C."/>
            <person name="Wu Y."/>
            <person name="Scherer S.E."/>
            <person name="Worley K.C."/>
            <person name="Muzny D.M."/>
            <person name="Gibbs R."/>
        </authorList>
    </citation>
    <scope>NUCLEOTIDE SEQUENCE</scope>
    <source>
        <strain evidence="6">Brora</strain>
    </source>
</reference>
<dbReference type="PANTHER" id="PTHR13504">
    <property type="entry name" value="FIDO DOMAIN-CONTAINING PROTEIN DDB_G0283145"/>
    <property type="match status" value="1"/>
</dbReference>
<accession>T1IMX3</accession>
<reference evidence="5" key="2">
    <citation type="submission" date="2015-02" db="UniProtKB">
        <authorList>
            <consortium name="EnsemblMetazoa"/>
        </authorList>
    </citation>
    <scope>IDENTIFICATION</scope>
</reference>
<dbReference type="EMBL" id="JH431097">
    <property type="status" value="NOT_ANNOTATED_CDS"/>
    <property type="molecule type" value="Genomic_DNA"/>
</dbReference>
<dbReference type="STRING" id="126957.T1IMX3"/>
<feature type="active site" evidence="1">
    <location>
        <position position="348"/>
    </location>
</feature>
<dbReference type="Proteomes" id="UP000014500">
    <property type="component" value="Unassembled WGS sequence"/>
</dbReference>
<evidence type="ECO:0000313" key="6">
    <source>
        <dbReference type="Proteomes" id="UP000014500"/>
    </source>
</evidence>
<proteinExistence type="predicted"/>
<dbReference type="SUPFAM" id="SSF140931">
    <property type="entry name" value="Fic-like"/>
    <property type="match status" value="1"/>
</dbReference>
<evidence type="ECO:0000313" key="5">
    <source>
        <dbReference type="EnsemblMetazoa" id="SMAR002340-PA"/>
    </source>
</evidence>
<keyword evidence="2" id="KW-0067">ATP-binding</keyword>
<dbReference type="GO" id="GO:0005524">
    <property type="term" value="F:ATP binding"/>
    <property type="evidence" value="ECO:0007669"/>
    <property type="project" value="UniProtKB-KW"/>
</dbReference>
<feature type="compositionally biased region" description="Basic residues" evidence="3">
    <location>
        <begin position="455"/>
        <end position="467"/>
    </location>
</feature>
<feature type="binding site" evidence="2">
    <location>
        <begin position="352"/>
        <end position="359"/>
    </location>
    <ligand>
        <name>ATP</name>
        <dbReference type="ChEBI" id="CHEBI:30616"/>
    </ligand>
</feature>
<evidence type="ECO:0000256" key="1">
    <source>
        <dbReference type="PIRSR" id="PIRSR640198-1"/>
    </source>
</evidence>
<sequence>MESHSIVAPPSNNQQEEMIGRLIQKDNRFYKDLIEILHMSGHTKTHESGLKDPDVSSPNYIAKLVEQFARVLEKIMKFDVNVNELVKDFNSALRELPFSMKIDKMEEIVRKDKGSLGSLQAHIKHFSTFSMEILLEKKRDSDVRFQAKIYKEDKRGLEVLNAQLKFDNYTWREPKGFKEKIEEFASIQLNRTQVIDYYSKRLAIESSLIEDALASTTVFDSTTVQKIFAAANPDQTICRGVLVALNKIKKWIINRQLDEKKLFEIHHDIVRNSRIHGFSECPYVIPINEYRHVNLCCESTVYPNWEEVDYLMQRFFEQLNLVIKDEEKCLKAPFTVASYIHQVFVMIHPFVDGNGRLGRILASIPLLIAHLPPAMVLNSHKNDYFDAIQKTTKWKKLNQMSTLFASHCLHVFNDMSDNKRDLDSGKHKNINDGRKYLIRFSKDERVIMGPAKTQNAKRRGHKSKKNGKKNEKKMEKKMKKKWKKERIKGFNQTSQAT</sequence>
<dbReference type="eggNOG" id="KOG3824">
    <property type="taxonomic scope" value="Eukaryota"/>
</dbReference>
<dbReference type="PANTHER" id="PTHR13504:SF38">
    <property type="entry name" value="FIDO DOMAIN-CONTAINING PROTEIN"/>
    <property type="match status" value="1"/>
</dbReference>
<evidence type="ECO:0000256" key="2">
    <source>
        <dbReference type="PIRSR" id="PIRSR640198-2"/>
    </source>
</evidence>
<dbReference type="Gene3D" id="1.10.3290.10">
    <property type="entry name" value="Fido-like domain"/>
    <property type="match status" value="1"/>
</dbReference>
<feature type="domain" description="Fido" evidence="4">
    <location>
        <begin position="257"/>
        <end position="406"/>
    </location>
</feature>
<dbReference type="PhylomeDB" id="T1IMX3"/>
<feature type="region of interest" description="Disordered" evidence="3">
    <location>
        <begin position="448"/>
        <end position="497"/>
    </location>
</feature>
<name>T1IMX3_STRMM</name>
<feature type="compositionally biased region" description="Basic residues" evidence="3">
    <location>
        <begin position="475"/>
        <end position="486"/>
    </location>
</feature>
<evidence type="ECO:0000259" key="4">
    <source>
        <dbReference type="PROSITE" id="PS51459"/>
    </source>
</evidence>
<keyword evidence="6" id="KW-1185">Reference proteome</keyword>
<evidence type="ECO:0000256" key="3">
    <source>
        <dbReference type="SAM" id="MobiDB-lite"/>
    </source>
</evidence>
<dbReference type="InterPro" id="IPR040198">
    <property type="entry name" value="Fido_containing"/>
</dbReference>
<keyword evidence="2" id="KW-0547">Nucleotide-binding</keyword>
<dbReference type="PROSITE" id="PS51459">
    <property type="entry name" value="FIDO"/>
    <property type="match status" value="1"/>
</dbReference>
<dbReference type="AlphaFoldDB" id="T1IMX3"/>
<dbReference type="InterPro" id="IPR036597">
    <property type="entry name" value="Fido-like_dom_sf"/>
</dbReference>